<dbReference type="GO" id="GO:0071949">
    <property type="term" value="F:FAD binding"/>
    <property type="evidence" value="ECO:0007669"/>
    <property type="project" value="InterPro"/>
</dbReference>
<evidence type="ECO:0000256" key="4">
    <source>
        <dbReference type="ARBA" id="ARBA00022787"/>
    </source>
</evidence>
<dbReference type="GO" id="GO:0006569">
    <property type="term" value="P:L-tryptophan catabolic process"/>
    <property type="evidence" value="ECO:0007669"/>
    <property type="project" value="UniProtKB-UniRule"/>
</dbReference>
<evidence type="ECO:0000256" key="9">
    <source>
        <dbReference type="ARBA" id="ARBA00023128"/>
    </source>
</evidence>
<reference evidence="14" key="1">
    <citation type="journal article" date="2019" name="G3 (Bethesda)">
        <title>Genome Assemblies of Two Rare Opportunistic Yeast Pathogens: Diutina rugosa (syn. Candida rugosa) and Trichomonascus ciferrii (syn. Candida ciferrii).</title>
        <authorList>
            <person name="Mixao V."/>
            <person name="Saus E."/>
            <person name="Hansen A.P."/>
            <person name="Lass-Florl C."/>
            <person name="Gabaldon T."/>
        </authorList>
    </citation>
    <scope>NUCLEOTIDE SEQUENCE</scope>
    <source>
        <strain evidence="14">CBS 4856</strain>
    </source>
</reference>
<dbReference type="HAMAP" id="MF_01971">
    <property type="entry name" value="Kynurenine_monooxygenase"/>
    <property type="match status" value="1"/>
</dbReference>
<evidence type="ECO:0000256" key="10">
    <source>
        <dbReference type="ARBA" id="ARBA00047818"/>
    </source>
</evidence>
<keyword evidence="15" id="KW-1185">Reference proteome</keyword>
<keyword evidence="12" id="KW-0812">Transmembrane</keyword>
<comment type="similarity">
    <text evidence="11">Belongs to the aromatic-ring hydroxylase family. KMO subfamily.</text>
</comment>
<evidence type="ECO:0000256" key="5">
    <source>
        <dbReference type="ARBA" id="ARBA00022827"/>
    </source>
</evidence>
<evidence type="ECO:0000256" key="1">
    <source>
        <dbReference type="ARBA" id="ARBA00001974"/>
    </source>
</evidence>
<dbReference type="Proteomes" id="UP000761534">
    <property type="component" value="Unassembled WGS sequence"/>
</dbReference>
<evidence type="ECO:0000313" key="14">
    <source>
        <dbReference type="EMBL" id="KAA8910567.1"/>
    </source>
</evidence>
<evidence type="ECO:0000256" key="11">
    <source>
        <dbReference type="HAMAP-Rule" id="MF_03018"/>
    </source>
</evidence>
<keyword evidence="3 11" id="KW-0662">Pyridine nucleotide biosynthesis</keyword>
<comment type="caution">
    <text evidence="14">The sequence shown here is derived from an EMBL/GenBank/DDBJ whole genome shotgun (WGS) entry which is preliminary data.</text>
</comment>
<keyword evidence="9 11" id="KW-0496">Mitochondrion</keyword>
<keyword evidence="2 11" id="KW-0285">Flavoprotein</keyword>
<feature type="transmembrane region" description="Helical" evidence="12">
    <location>
        <begin position="430"/>
        <end position="447"/>
    </location>
</feature>
<keyword evidence="4 11" id="KW-1000">Mitochondrion outer membrane</keyword>
<dbReference type="EMBL" id="SWFS01000307">
    <property type="protein sequence ID" value="KAA8910567.1"/>
    <property type="molecule type" value="Genomic_DNA"/>
</dbReference>
<keyword evidence="12" id="KW-1133">Transmembrane helix</keyword>
<evidence type="ECO:0000313" key="15">
    <source>
        <dbReference type="Proteomes" id="UP000761534"/>
    </source>
</evidence>
<dbReference type="InterPro" id="IPR002938">
    <property type="entry name" value="FAD-bd"/>
</dbReference>
<comment type="cofactor">
    <cofactor evidence="1 11">
        <name>FAD</name>
        <dbReference type="ChEBI" id="CHEBI:57692"/>
    </cofactor>
</comment>
<evidence type="ECO:0000256" key="8">
    <source>
        <dbReference type="ARBA" id="ARBA00023033"/>
    </source>
</evidence>
<comment type="catalytic activity">
    <reaction evidence="10 11">
        <text>L-kynurenine + NADPH + O2 + H(+) = 3-hydroxy-L-kynurenine + NADP(+) + H2O</text>
        <dbReference type="Rhea" id="RHEA:20545"/>
        <dbReference type="ChEBI" id="CHEBI:15377"/>
        <dbReference type="ChEBI" id="CHEBI:15378"/>
        <dbReference type="ChEBI" id="CHEBI:15379"/>
        <dbReference type="ChEBI" id="CHEBI:57783"/>
        <dbReference type="ChEBI" id="CHEBI:57959"/>
        <dbReference type="ChEBI" id="CHEBI:58125"/>
        <dbReference type="ChEBI" id="CHEBI:58349"/>
        <dbReference type="EC" id="1.14.13.9"/>
    </reaction>
</comment>
<dbReference type="PANTHER" id="PTHR46028">
    <property type="entry name" value="KYNURENINE 3-MONOOXYGENASE"/>
    <property type="match status" value="1"/>
</dbReference>
<dbReference type="PRINTS" id="PR00420">
    <property type="entry name" value="RNGMNOXGNASE"/>
</dbReference>
<evidence type="ECO:0000256" key="3">
    <source>
        <dbReference type="ARBA" id="ARBA00022642"/>
    </source>
</evidence>
<evidence type="ECO:0000259" key="13">
    <source>
        <dbReference type="Pfam" id="PF01494"/>
    </source>
</evidence>
<feature type="domain" description="FAD-binding" evidence="13">
    <location>
        <begin position="2"/>
        <end position="332"/>
    </location>
</feature>
<dbReference type="EC" id="1.14.13.9" evidence="11"/>
<dbReference type="UniPathway" id="UPA00253">
    <property type="reaction ID" value="UER00328"/>
</dbReference>
<keyword evidence="11 12" id="KW-0472">Membrane</keyword>
<comment type="pathway">
    <text evidence="11">Cofactor biosynthesis; NAD(+) biosynthesis; quinolinate from L-kynurenine: step 1/3.</text>
</comment>
<dbReference type="GO" id="GO:0070189">
    <property type="term" value="P:kynurenine metabolic process"/>
    <property type="evidence" value="ECO:0007669"/>
    <property type="project" value="TreeGrafter"/>
</dbReference>
<keyword evidence="8 11" id="KW-0503">Monooxygenase</keyword>
<evidence type="ECO:0000256" key="7">
    <source>
        <dbReference type="ARBA" id="ARBA00023002"/>
    </source>
</evidence>
<dbReference type="GO" id="GO:0019805">
    <property type="term" value="P:quinolinate biosynthetic process"/>
    <property type="evidence" value="ECO:0007669"/>
    <property type="project" value="UniProtKB-UniRule"/>
</dbReference>
<dbReference type="OrthoDB" id="10053569at2759"/>
<dbReference type="InterPro" id="IPR027545">
    <property type="entry name" value="Kynurenine_monooxygenase"/>
</dbReference>
<accession>A0A642V1H3</accession>
<organism evidence="14 15">
    <name type="scientific">Trichomonascus ciferrii</name>
    <dbReference type="NCBI Taxonomy" id="44093"/>
    <lineage>
        <taxon>Eukaryota</taxon>
        <taxon>Fungi</taxon>
        <taxon>Dikarya</taxon>
        <taxon>Ascomycota</taxon>
        <taxon>Saccharomycotina</taxon>
        <taxon>Dipodascomycetes</taxon>
        <taxon>Dipodascales</taxon>
        <taxon>Trichomonascaceae</taxon>
        <taxon>Trichomonascus</taxon>
        <taxon>Trichomonascus ciferrii complex</taxon>
    </lineage>
</organism>
<keyword evidence="6 11" id="KW-0521">NADP</keyword>
<evidence type="ECO:0000256" key="12">
    <source>
        <dbReference type="SAM" id="Phobius"/>
    </source>
</evidence>
<evidence type="ECO:0000256" key="6">
    <source>
        <dbReference type="ARBA" id="ARBA00022857"/>
    </source>
</evidence>
<dbReference type="FunFam" id="3.50.50.60:FF:000129">
    <property type="entry name" value="Kynurenine 3-monooxygenase"/>
    <property type="match status" value="1"/>
</dbReference>
<dbReference type="GO" id="GO:0004502">
    <property type="term" value="F:kynurenine 3-monooxygenase activity"/>
    <property type="evidence" value="ECO:0007669"/>
    <property type="project" value="UniProtKB-UniRule"/>
</dbReference>
<sequence length="453" mass="51306">MSIVVVGAGLVGCLSALGFAEKGYKVRVFEAREDIRVVKSPDALRSINLALSARGIKALEYVDKEMADRLMDETIPMYGRMVHDTQGNQSSQNYGLYGESINSIDRGKLNEQILSEAENHPNVEVVFGHKLVEADLPQPSVTFRPSNGGDDLKLGPKEVISVIGADGAYSKVRQFIQRHVRMDYKQEYIDHLYLELKIPPGPNGRFLLDPNHLHIWPRHSYMLIALANKDGSFTSTLFAPDSVFESLLSGEKMVQFFEQNFSDALELIGRDALLECYYNNPRASLISITCNPYNLEGKGIILGDAAHCMVPFYGQGLNCGFEDVHVLMEMLEKHEFNLELAYNDYTASRHVDLVAIIDLAMQNYEEMRHKVTSTTYLIRKHVDEWLSRTFKDGWLSLYTMVSFRPDIPYSKAVRKEAWQQSIIQTIVTNTLNLTLGSGLIWVSLYAMKKFNRK</sequence>
<dbReference type="VEuPathDB" id="FungiDB:TRICI_004091"/>
<dbReference type="Gene3D" id="3.50.50.60">
    <property type="entry name" value="FAD/NAD(P)-binding domain"/>
    <property type="match status" value="1"/>
</dbReference>
<dbReference type="GO" id="GO:0043420">
    <property type="term" value="P:anthranilate metabolic process"/>
    <property type="evidence" value="ECO:0007669"/>
    <property type="project" value="UniProtKB-UniRule"/>
</dbReference>
<dbReference type="AlphaFoldDB" id="A0A642V1H3"/>
<dbReference type="Pfam" id="PF01494">
    <property type="entry name" value="FAD_binding_3"/>
    <property type="match status" value="1"/>
</dbReference>
<protein>
    <recommendedName>
        <fullName evidence="11">Kynurenine 3-monooxygenase</fullName>
        <ecNumber evidence="11">1.14.13.9</ecNumber>
    </recommendedName>
    <alternativeName>
        <fullName evidence="11">Biosynthesis of nicotinic acid protein 4</fullName>
    </alternativeName>
    <alternativeName>
        <fullName evidence="11">Kynurenine 3-hydroxylase</fullName>
    </alternativeName>
</protein>
<keyword evidence="7 11" id="KW-0560">Oxidoreductase</keyword>
<dbReference type="InterPro" id="IPR036188">
    <property type="entry name" value="FAD/NAD-bd_sf"/>
</dbReference>
<proteinExistence type="inferred from homology"/>
<comment type="function">
    <text evidence="11">Catalyzes the hydroxylation of L-kynurenine (L-Kyn) to form 3-hydroxy-L-kynurenine (L-3OHKyn). Required for synthesis of quinolinic acid.</text>
</comment>
<name>A0A642V1H3_9ASCO</name>
<dbReference type="SUPFAM" id="SSF51905">
    <property type="entry name" value="FAD/NAD(P)-binding domain"/>
    <property type="match status" value="1"/>
</dbReference>
<comment type="subcellular location">
    <subcellularLocation>
        <location evidence="11">Mitochondrion outer membrane</location>
    </subcellularLocation>
</comment>
<evidence type="ECO:0000256" key="2">
    <source>
        <dbReference type="ARBA" id="ARBA00022630"/>
    </source>
</evidence>
<dbReference type="GO" id="GO:0034354">
    <property type="term" value="P:'de novo' NAD+ biosynthetic process from L-tryptophan"/>
    <property type="evidence" value="ECO:0007669"/>
    <property type="project" value="UniProtKB-UniRule"/>
</dbReference>
<gene>
    <name evidence="11" type="primary">BNA4</name>
    <name evidence="14" type="ORF">TRICI_004091</name>
</gene>
<dbReference type="PANTHER" id="PTHR46028:SF2">
    <property type="entry name" value="KYNURENINE 3-MONOOXYGENASE"/>
    <property type="match status" value="1"/>
</dbReference>
<dbReference type="GO" id="GO:0005741">
    <property type="term" value="C:mitochondrial outer membrane"/>
    <property type="evidence" value="ECO:0007669"/>
    <property type="project" value="UniProtKB-SubCell"/>
</dbReference>
<keyword evidence="5 11" id="KW-0274">FAD</keyword>